<dbReference type="PANTHER" id="PTHR38774:SF1">
    <property type="entry name" value="CYTOPLASMIC PROTEIN"/>
    <property type="match status" value="1"/>
</dbReference>
<dbReference type="InterPro" id="IPR009659">
    <property type="entry name" value="DUF1249"/>
</dbReference>
<dbReference type="EMBL" id="CP072801">
    <property type="protein sequence ID" value="QTR46751.1"/>
    <property type="molecule type" value="Genomic_DNA"/>
</dbReference>
<dbReference type="RefSeq" id="WP_210223074.1">
    <property type="nucleotide sequence ID" value="NZ_CP072801.1"/>
</dbReference>
<proteinExistence type="predicted"/>
<reference evidence="1 2" key="1">
    <citation type="submission" date="2021-04" db="EMBL/GenBank/DDBJ databases">
        <title>Genomics, taxonomy and metabolism of representatives of sulfur bacteria of the genus Thiothrix: Thiothrix fructosivorans QT, Thiothrix unzii A1T and three new species, Thiothrix subterranea sp. nov., Thiothrix litoralis sp. nov. and 'Candidatus Thiothrix anitrata' sp. nov.</title>
        <authorList>
            <person name="Ravin N.V."/>
            <person name="Smolyakov D."/>
            <person name="Rudenko T.S."/>
            <person name="Mardanov A.V."/>
            <person name="Beletsky A.V."/>
            <person name="Markov N.D."/>
            <person name="Fomenkov A.I."/>
            <person name="Roberts R.J."/>
            <person name="Karnachuk O.V."/>
            <person name="Novikov A."/>
            <person name="Grabovich M.Y."/>
        </authorList>
    </citation>
    <scope>NUCLEOTIDE SEQUENCE [LARGE SCALE GENOMIC DNA]</scope>
    <source>
        <strain evidence="1 2">AS</strain>
    </source>
</reference>
<accession>A0ABX7WS85</accession>
<name>A0ABX7WS85_9GAMM</name>
<sequence>MLVKEQPTSFSPLPKSFAALMEMYEINYIQLRLLCGDIRILPEASVSRVANGIPVAAHVIEHSRHTTTLMLTYLFNEYSGAKDNRPDMLIRVYHDSRQAEVISHRCRLTDEVVQYWGKELDTMLLCRWRMNRFLYKWTNYLRRQGHCFAYDHENENFL</sequence>
<keyword evidence="2" id="KW-1185">Reference proteome</keyword>
<dbReference type="PANTHER" id="PTHR38774">
    <property type="entry name" value="CYTOPLASMIC PROTEIN-RELATED"/>
    <property type="match status" value="1"/>
</dbReference>
<protein>
    <submittedName>
        <fullName evidence="1">DUF1249 domain-containing protein</fullName>
    </submittedName>
</protein>
<organism evidence="1 2">
    <name type="scientific">Thiothrix litoralis</name>
    <dbReference type="NCBI Taxonomy" id="2891210"/>
    <lineage>
        <taxon>Bacteria</taxon>
        <taxon>Pseudomonadati</taxon>
        <taxon>Pseudomonadota</taxon>
        <taxon>Gammaproteobacteria</taxon>
        <taxon>Thiotrichales</taxon>
        <taxon>Thiotrichaceae</taxon>
        <taxon>Thiothrix</taxon>
    </lineage>
</organism>
<evidence type="ECO:0000313" key="1">
    <source>
        <dbReference type="EMBL" id="QTR46751.1"/>
    </source>
</evidence>
<dbReference type="Pfam" id="PF06853">
    <property type="entry name" value="DUF1249"/>
    <property type="match status" value="1"/>
</dbReference>
<gene>
    <name evidence="1" type="ORF">J9253_02010</name>
</gene>
<dbReference type="Proteomes" id="UP000672039">
    <property type="component" value="Chromosome"/>
</dbReference>
<evidence type="ECO:0000313" key="2">
    <source>
        <dbReference type="Proteomes" id="UP000672039"/>
    </source>
</evidence>